<keyword evidence="4" id="KW-1185">Reference proteome</keyword>
<dbReference type="InterPro" id="IPR007899">
    <property type="entry name" value="CHAD_dom"/>
</dbReference>
<feature type="compositionally biased region" description="Basic and acidic residues" evidence="1">
    <location>
        <begin position="249"/>
        <end position="266"/>
    </location>
</feature>
<dbReference type="KEGG" id="broo:brsh051_02500"/>
<accession>A0AAN0MEQ3</accession>
<protein>
    <recommendedName>
        <fullName evidence="2">CHAD domain-containing protein</fullName>
    </recommendedName>
</protein>
<evidence type="ECO:0000259" key="2">
    <source>
        <dbReference type="PROSITE" id="PS51708"/>
    </source>
</evidence>
<organism evidence="3 4">
    <name type="scientific">Brooklawnia propionicigenes</name>
    <dbReference type="NCBI Taxonomy" id="3041175"/>
    <lineage>
        <taxon>Bacteria</taxon>
        <taxon>Bacillati</taxon>
        <taxon>Actinomycetota</taxon>
        <taxon>Actinomycetes</taxon>
        <taxon>Propionibacteriales</taxon>
        <taxon>Propionibacteriaceae</taxon>
        <taxon>Brooklawnia</taxon>
    </lineage>
</organism>
<dbReference type="Gene3D" id="1.40.20.10">
    <property type="entry name" value="CHAD domain"/>
    <property type="match status" value="1"/>
</dbReference>
<dbReference type="Pfam" id="PF05235">
    <property type="entry name" value="CHAD"/>
    <property type="match status" value="1"/>
</dbReference>
<sequence length="287" mass="31603">MSKTASSVEGYWIEQIGLMRELPAAVTANEPESIHDLRAAGRRLKATIRVYRPLLRPQLAEALLAELDWYNSELGRARDAEVIHEHMAELFADRADAKPLLDELAGEQESLRQEAITILGGDRAAALVDLAGVMVAQPWRRSKARKGKGPTREQIMRRVGWAEQRVGKAWQEVDAHPEGRWAGLHLLRRRAKAARYAYESVAAARSGAAATARYYAELADLLGMVQDAVIVERVLAGRPGELTEYALDEQRRRSQAAEKRVADARKSATASTADSGRLATAPAQPPV</sequence>
<evidence type="ECO:0000256" key="1">
    <source>
        <dbReference type="SAM" id="MobiDB-lite"/>
    </source>
</evidence>
<dbReference type="PROSITE" id="PS51708">
    <property type="entry name" value="CHAD"/>
    <property type="match status" value="1"/>
</dbReference>
<dbReference type="InterPro" id="IPR038186">
    <property type="entry name" value="CHAD_dom_sf"/>
</dbReference>
<dbReference type="SMART" id="SM00880">
    <property type="entry name" value="CHAD"/>
    <property type="match status" value="1"/>
</dbReference>
<name>A0AAN0MEQ3_9ACTN</name>
<dbReference type="EMBL" id="AP028056">
    <property type="protein sequence ID" value="BEH00969.1"/>
    <property type="molecule type" value="Genomic_DNA"/>
</dbReference>
<feature type="region of interest" description="Disordered" evidence="1">
    <location>
        <begin position="249"/>
        <end position="287"/>
    </location>
</feature>
<dbReference type="Proteomes" id="UP001431656">
    <property type="component" value="Chromosome"/>
</dbReference>
<dbReference type="RefSeq" id="WP_286266811.1">
    <property type="nucleotide sequence ID" value="NZ_AP028056.1"/>
</dbReference>
<reference evidence="3" key="1">
    <citation type="journal article" date="2024" name="Int. J. Syst. Evol. Microbiol.">
        <title>Brooklawnia propionicigenes sp. nov., a facultatively anaerobic, propionate-producing bacterium isolated from a methanogenic reactor treating waste from cattle farms.</title>
        <authorList>
            <person name="Akita Y."/>
            <person name="Ueki A."/>
            <person name="Tonouchi A."/>
            <person name="Sugawara Y."/>
            <person name="Honma S."/>
            <person name="Kaku N."/>
            <person name="Ueki K."/>
        </authorList>
    </citation>
    <scope>NUCLEOTIDE SEQUENCE</scope>
    <source>
        <strain evidence="3">SH051</strain>
    </source>
</reference>
<dbReference type="AlphaFoldDB" id="A0AAN0MEQ3"/>
<feature type="domain" description="CHAD" evidence="2">
    <location>
        <begin position="1"/>
        <end position="277"/>
    </location>
</feature>
<dbReference type="PANTHER" id="PTHR39339:SF1">
    <property type="entry name" value="CHAD DOMAIN-CONTAINING PROTEIN"/>
    <property type="match status" value="1"/>
</dbReference>
<evidence type="ECO:0000313" key="4">
    <source>
        <dbReference type="Proteomes" id="UP001431656"/>
    </source>
</evidence>
<proteinExistence type="predicted"/>
<gene>
    <name evidence="3" type="ORF">brsh051_02500</name>
</gene>
<evidence type="ECO:0000313" key="3">
    <source>
        <dbReference type="EMBL" id="BEH00969.1"/>
    </source>
</evidence>
<dbReference type="PANTHER" id="PTHR39339">
    <property type="entry name" value="SLR1444 PROTEIN"/>
    <property type="match status" value="1"/>
</dbReference>